<proteinExistence type="predicted"/>
<keyword evidence="2" id="KW-1185">Reference proteome</keyword>
<sequence>MRAYLNRGAFDGGIRWGGNDLGLGIAGGDMSRMGDMFDLTYDLTKTYEDMLDKNPSKISYEYPKNYDHSLIINDNFA</sequence>
<reference evidence="1 2" key="1">
    <citation type="submission" date="2023-11" db="EMBL/GenBank/DDBJ databases">
        <title>Halocaridina rubra genome assembly.</title>
        <authorList>
            <person name="Smith C."/>
        </authorList>
    </citation>
    <scope>NUCLEOTIDE SEQUENCE [LARGE SCALE GENOMIC DNA]</scope>
    <source>
        <strain evidence="1">EP-1</strain>
        <tissue evidence="1">Whole</tissue>
    </source>
</reference>
<dbReference type="Proteomes" id="UP001381693">
    <property type="component" value="Unassembled WGS sequence"/>
</dbReference>
<comment type="caution">
    <text evidence="1">The sequence shown here is derived from an EMBL/GenBank/DDBJ whole genome shotgun (WGS) entry which is preliminary data.</text>
</comment>
<organism evidence="1 2">
    <name type="scientific">Halocaridina rubra</name>
    <name type="common">Hawaiian red shrimp</name>
    <dbReference type="NCBI Taxonomy" id="373956"/>
    <lineage>
        <taxon>Eukaryota</taxon>
        <taxon>Metazoa</taxon>
        <taxon>Ecdysozoa</taxon>
        <taxon>Arthropoda</taxon>
        <taxon>Crustacea</taxon>
        <taxon>Multicrustacea</taxon>
        <taxon>Malacostraca</taxon>
        <taxon>Eumalacostraca</taxon>
        <taxon>Eucarida</taxon>
        <taxon>Decapoda</taxon>
        <taxon>Pleocyemata</taxon>
        <taxon>Caridea</taxon>
        <taxon>Atyoidea</taxon>
        <taxon>Atyidae</taxon>
        <taxon>Halocaridina</taxon>
    </lineage>
</organism>
<evidence type="ECO:0000313" key="1">
    <source>
        <dbReference type="EMBL" id="KAK7067213.1"/>
    </source>
</evidence>
<protein>
    <submittedName>
        <fullName evidence="1">Uncharacterized protein</fullName>
    </submittedName>
</protein>
<gene>
    <name evidence="1" type="ORF">SK128_019123</name>
</gene>
<accession>A0AAN8WQI6</accession>
<dbReference type="EMBL" id="JAXCGZ010018899">
    <property type="protein sequence ID" value="KAK7067213.1"/>
    <property type="molecule type" value="Genomic_DNA"/>
</dbReference>
<evidence type="ECO:0000313" key="2">
    <source>
        <dbReference type="Proteomes" id="UP001381693"/>
    </source>
</evidence>
<name>A0AAN8WQI6_HALRR</name>
<feature type="non-terminal residue" evidence="1">
    <location>
        <position position="77"/>
    </location>
</feature>
<dbReference type="AlphaFoldDB" id="A0AAN8WQI6"/>